<organism evidence="1 2">
    <name type="scientific">Prorocentrum cordatum</name>
    <dbReference type="NCBI Taxonomy" id="2364126"/>
    <lineage>
        <taxon>Eukaryota</taxon>
        <taxon>Sar</taxon>
        <taxon>Alveolata</taxon>
        <taxon>Dinophyceae</taxon>
        <taxon>Prorocentrales</taxon>
        <taxon>Prorocentraceae</taxon>
        <taxon>Prorocentrum</taxon>
    </lineage>
</organism>
<protein>
    <recommendedName>
        <fullName evidence="3">RNA-directed RNA polymerase</fullName>
    </recommendedName>
</protein>
<evidence type="ECO:0000313" key="1">
    <source>
        <dbReference type="EMBL" id="CAK0817588.1"/>
    </source>
</evidence>
<dbReference type="Proteomes" id="UP001189429">
    <property type="component" value="Unassembled WGS sequence"/>
</dbReference>
<comment type="caution">
    <text evidence="1">The sequence shown here is derived from an EMBL/GenBank/DDBJ whole genome shotgun (WGS) entry which is preliminary data.</text>
</comment>
<keyword evidence="2" id="KW-1185">Reference proteome</keyword>
<name>A0ABN9REX7_9DINO</name>
<sequence length="1373" mass="145755">CGPEHLCPQCPTCPQCPGPPPCLPLWPAGLGGFVAGVATTALAALFAGRSRGRREGARPARAVGPSPPLGLADGPASFVPAPALAAAPEPRAPAALPGAAALRGRASHRGAGVLTFDGDVFIEQLDSASADLSGIRFSPSSGGLPAGLAGAPLYRFAAQPAGAELTALLNEGASHARVERQARGLAQPPGAGMAGGPGGVAPAVVPTRCRVAPAAGSWVFDVPGPSHAIGQEFLFPAGGLDFGGHAFVSVGGAITTGCFVQADTNLDEWAAERQLFLMQGEPRLLPRRQPAGPVPFTRDAAWLHKDPRVEIHLKGPPTMGDSVTALMARSPGGFMSSHERWLVESKVPAASRSAREHRVVSKALELGQAVGGVNLANLTCMEYLNRRRQLLEEAHKSDPDKGNFEGAHHFMGEDDDGAGTLVAPSLRSHVAGEFGKEAAIEKEWREIMTDLNHDGAFAGSAAAALKDQLFSEEGVAPPWGWPDAQPPGFRPPPGLPRPPGCLDDLFPLPLLDPQEADFGGSGRARAGQRRRCIRRDVLSDANDSLMGLNALYGCERSSVTAPAEAQRLAQRRLLRSARSARQVFPDLFNMSPREAASELLGSRLDYQGSVTTVAPHRADALSLPPAGRQPVSLQGVLDPDAAHALANFESLLAEPEVRQARREGGPVRPYMDAVLKNDRAQYVQFLGQLASCHVLTSTRTKKASVTPFFVSKKTDKIRLVLDCRESNQFFKHSPFAEIAAAESLSSLEVPEGRQLYSACADIQCAFYQCGDIGDLCQYFCLPKVTRAEAHRAGIPVKDLGSTSDFVYPAMQVLPMGWSWAFWFVQRLHLEVVRRSGVPSTMVATGSWPLPSVVEGPIEVPNSDNVNVFGLEPGPVLATRDRIVAQFEAEGFAMHDISEVSSEGVVLGADVGGPDPLTRRSLKKLLVVRKALFWLATGPCVSGRQLEVIATDASTTGMGVTEARLPKEVVADVGRWRERRARRERPAATPALRRRPTAVAAPVPLRRPAAAGAPAPMRRPAAGPGAAGLRPRLAAAVATVRTSKVTAAIPSACENAAVGASARLSYQQYYAAFLAFVGQPADDLEALEVQVLEVLDTFLEAGCTKGDADYLVAAVKDALPRATGPRALPRAQRALKGYGKKVPPRSRAPAPREVVGSAISGLLSVNERDAALQVLTMFSAFIRPGALRKLLVRDLLRPTRAGGAMAVWSLLLAPTAADPLAPLAHEADRARFLTKTGTSDEAAPLDNPPWLGPLLAQHARGRPGHLSLFTTPAVDMAVLFRKVTAAQGLQDVCLYQLRHGGASEDVLSARRALGEVKSRGHWSQDSSVKRYAKPGMAQQLLSALSPAARAHGEVQWARLEDLFAGRLRSSWPVQ</sequence>
<feature type="non-terminal residue" evidence="1">
    <location>
        <position position="1"/>
    </location>
</feature>
<reference evidence="1" key="1">
    <citation type="submission" date="2023-10" db="EMBL/GenBank/DDBJ databases">
        <authorList>
            <person name="Chen Y."/>
            <person name="Shah S."/>
            <person name="Dougan E. K."/>
            <person name="Thang M."/>
            <person name="Chan C."/>
        </authorList>
    </citation>
    <scope>NUCLEOTIDE SEQUENCE [LARGE SCALE GENOMIC DNA]</scope>
</reference>
<gene>
    <name evidence="1" type="ORF">PCOR1329_LOCUS20152</name>
</gene>
<evidence type="ECO:0000313" key="2">
    <source>
        <dbReference type="Proteomes" id="UP001189429"/>
    </source>
</evidence>
<accession>A0ABN9REX7</accession>
<dbReference type="EMBL" id="CAUYUJ010006512">
    <property type="protein sequence ID" value="CAK0817588.1"/>
    <property type="molecule type" value="Genomic_DNA"/>
</dbReference>
<proteinExistence type="predicted"/>
<evidence type="ECO:0008006" key="3">
    <source>
        <dbReference type="Google" id="ProtNLM"/>
    </source>
</evidence>